<proteinExistence type="predicted"/>
<dbReference type="RefSeq" id="WP_191616654.1">
    <property type="nucleotide sequence ID" value="NZ_JACYFG010000009.1"/>
</dbReference>
<dbReference type="AlphaFoldDB" id="A0A927F6Z0"/>
<evidence type="ECO:0000313" key="2">
    <source>
        <dbReference type="EMBL" id="MBD5779514.1"/>
    </source>
</evidence>
<gene>
    <name evidence="2" type="ORF">IEN85_08410</name>
</gene>
<comment type="caution">
    <text evidence="2">The sequence shown here is derived from an EMBL/GenBank/DDBJ whole genome shotgun (WGS) entry which is preliminary data.</text>
</comment>
<organism evidence="2 3">
    <name type="scientific">Pelagicoccus enzymogenes</name>
    <dbReference type="NCBI Taxonomy" id="2773457"/>
    <lineage>
        <taxon>Bacteria</taxon>
        <taxon>Pseudomonadati</taxon>
        <taxon>Verrucomicrobiota</taxon>
        <taxon>Opitutia</taxon>
        <taxon>Puniceicoccales</taxon>
        <taxon>Pelagicoccaceae</taxon>
        <taxon>Pelagicoccus</taxon>
    </lineage>
</organism>
<accession>A0A927F6Z0</accession>
<dbReference type="EMBL" id="JACYFG010000009">
    <property type="protein sequence ID" value="MBD5779514.1"/>
    <property type="molecule type" value="Genomic_DNA"/>
</dbReference>
<dbReference type="InterPro" id="IPR025334">
    <property type="entry name" value="DUF4240"/>
</dbReference>
<feature type="domain" description="DUF4240" evidence="1">
    <location>
        <begin position="5"/>
        <end position="121"/>
    </location>
</feature>
<evidence type="ECO:0000259" key="1">
    <source>
        <dbReference type="Pfam" id="PF14024"/>
    </source>
</evidence>
<sequence length="164" mass="19219">MSEAKKQFWKHLEGLNKEAAEEDLRKRLLKLSPERIAQFQEHFDREMDRAYNWELWAAAYLMEGGCSDDGFIDFRYGLISRGRSFFEAALEKPDNIADLVDDDEYIANESFGYVAAEVYEEKTGNEIPYVDFKRRSEPSGENWDVDDPKECAKRLPKLWARFGE</sequence>
<dbReference type="Pfam" id="PF14024">
    <property type="entry name" value="DUF4240"/>
    <property type="match status" value="1"/>
</dbReference>
<protein>
    <submittedName>
        <fullName evidence="2">DUF4240 domain-containing protein</fullName>
    </submittedName>
</protein>
<dbReference type="Proteomes" id="UP000622317">
    <property type="component" value="Unassembled WGS sequence"/>
</dbReference>
<keyword evidence="3" id="KW-1185">Reference proteome</keyword>
<name>A0A927F6Z0_9BACT</name>
<reference evidence="2" key="1">
    <citation type="submission" date="2020-09" db="EMBL/GenBank/DDBJ databases">
        <title>Pelagicoccus enzymogenes sp. nov. with an EPS production, isolated from marine sediment.</title>
        <authorList>
            <person name="Feng X."/>
        </authorList>
    </citation>
    <scope>NUCLEOTIDE SEQUENCE</scope>
    <source>
        <strain evidence="2">NFK12</strain>
    </source>
</reference>
<evidence type="ECO:0000313" key="3">
    <source>
        <dbReference type="Proteomes" id="UP000622317"/>
    </source>
</evidence>